<dbReference type="SUPFAM" id="SSF56925">
    <property type="entry name" value="OMPA-like"/>
    <property type="match status" value="1"/>
</dbReference>
<dbReference type="PANTHER" id="PTHR34001:SF3">
    <property type="entry name" value="BLL7405 PROTEIN"/>
    <property type="match status" value="1"/>
</dbReference>
<keyword evidence="2" id="KW-0732">Signal</keyword>
<evidence type="ECO:0000256" key="2">
    <source>
        <dbReference type="ARBA" id="ARBA00022729"/>
    </source>
</evidence>
<proteinExistence type="inferred from homology"/>
<sequence length="223" mass="23778">MCLTLLSAPSALAADVYVQDFSLRTHSAGHDWSGTYIGGHLGYGFGQSQNRWAATPSGPWQPDGDIKYQSLLAGLHAGYQHQFNAFVIGAEADLSIGQFRGDDSQFAGLVNTIDINGFGTLRGRVGLAHDNLLIYATAGLAAADFSKGDTSNNFTSRHLASGWAAGAGLEWALADNLSLRAEYLHIRLGTVETGIIGAMGGGYLHRAEAPYLNIVRTGLNYRF</sequence>
<evidence type="ECO:0000313" key="8">
    <source>
        <dbReference type="Proteomes" id="UP000028981"/>
    </source>
</evidence>
<dbReference type="EMBL" id="JQGC01000030">
    <property type="protein sequence ID" value="KFL29223.1"/>
    <property type="molecule type" value="Genomic_DNA"/>
</dbReference>
<dbReference type="GO" id="GO:0009279">
    <property type="term" value="C:cell outer membrane"/>
    <property type="evidence" value="ECO:0007669"/>
    <property type="project" value="UniProtKB-SubCell"/>
</dbReference>
<dbReference type="InterPro" id="IPR051692">
    <property type="entry name" value="OMP-like"/>
</dbReference>
<accession>A0A087LX70</accession>
<comment type="caution">
    <text evidence="7">The sequence shown here is derived from an EMBL/GenBank/DDBJ whole genome shotgun (WGS) entry which is preliminary data.</text>
</comment>
<dbReference type="Gene3D" id="2.40.160.20">
    <property type="match status" value="1"/>
</dbReference>
<dbReference type="InterPro" id="IPR011250">
    <property type="entry name" value="OMP/PagP_B-barrel"/>
</dbReference>
<keyword evidence="8" id="KW-1185">Reference proteome</keyword>
<dbReference type="AlphaFoldDB" id="A0A087LX70"/>
<comment type="similarity">
    <text evidence="5">Belongs to the Omp25/RopB family.</text>
</comment>
<dbReference type="InterPro" id="IPR027385">
    <property type="entry name" value="Beta-barrel_OMP"/>
</dbReference>
<dbReference type="STRING" id="46914.JP75_22905"/>
<name>A0A087LX70_9HYPH</name>
<dbReference type="Pfam" id="PF13505">
    <property type="entry name" value="OMP_b-brl"/>
    <property type="match status" value="1"/>
</dbReference>
<feature type="domain" description="Outer membrane protein beta-barrel" evidence="6">
    <location>
        <begin position="27"/>
        <end position="223"/>
    </location>
</feature>
<evidence type="ECO:0000256" key="4">
    <source>
        <dbReference type="ARBA" id="ARBA00023237"/>
    </source>
</evidence>
<evidence type="ECO:0000313" key="7">
    <source>
        <dbReference type="EMBL" id="KFL29223.1"/>
    </source>
</evidence>
<gene>
    <name evidence="7" type="ORF">JP75_22905</name>
</gene>
<keyword evidence="4" id="KW-0998">Cell outer membrane</keyword>
<comment type="subcellular location">
    <subcellularLocation>
        <location evidence="1">Cell outer membrane</location>
    </subcellularLocation>
</comment>
<keyword evidence="3" id="KW-0472">Membrane</keyword>
<reference evidence="7 8" key="1">
    <citation type="submission" date="2014-08" db="EMBL/GenBank/DDBJ databases">
        <authorList>
            <person name="Hassan Y.I."/>
            <person name="Lepp D."/>
            <person name="Zhou T."/>
        </authorList>
    </citation>
    <scope>NUCLEOTIDE SEQUENCE [LARGE SCALE GENOMIC DNA]</scope>
    <source>
        <strain evidence="7 8">IFO13584</strain>
    </source>
</reference>
<dbReference type="Proteomes" id="UP000028981">
    <property type="component" value="Unassembled WGS sequence"/>
</dbReference>
<evidence type="ECO:0000256" key="1">
    <source>
        <dbReference type="ARBA" id="ARBA00004442"/>
    </source>
</evidence>
<evidence type="ECO:0000256" key="5">
    <source>
        <dbReference type="ARBA" id="ARBA00038306"/>
    </source>
</evidence>
<organism evidence="7 8">
    <name type="scientific">Devosia riboflavina</name>
    <dbReference type="NCBI Taxonomy" id="46914"/>
    <lineage>
        <taxon>Bacteria</taxon>
        <taxon>Pseudomonadati</taxon>
        <taxon>Pseudomonadota</taxon>
        <taxon>Alphaproteobacteria</taxon>
        <taxon>Hyphomicrobiales</taxon>
        <taxon>Devosiaceae</taxon>
        <taxon>Devosia</taxon>
    </lineage>
</organism>
<evidence type="ECO:0000256" key="3">
    <source>
        <dbReference type="ARBA" id="ARBA00023136"/>
    </source>
</evidence>
<evidence type="ECO:0000259" key="6">
    <source>
        <dbReference type="Pfam" id="PF13505"/>
    </source>
</evidence>
<protein>
    <recommendedName>
        <fullName evidence="6">Outer membrane protein beta-barrel domain-containing protein</fullName>
    </recommendedName>
</protein>
<dbReference type="PANTHER" id="PTHR34001">
    <property type="entry name" value="BLL7405 PROTEIN"/>
    <property type="match status" value="1"/>
</dbReference>